<evidence type="ECO:0000313" key="6">
    <source>
        <dbReference type="Proteomes" id="UP000824782"/>
    </source>
</evidence>
<dbReference type="InterPro" id="IPR045860">
    <property type="entry name" value="Snake_toxin-like_sf"/>
</dbReference>
<evidence type="ECO:0000256" key="2">
    <source>
        <dbReference type="ARBA" id="ARBA00022525"/>
    </source>
</evidence>
<protein>
    <recommendedName>
        <fullName evidence="4">UPAR/Ly6 domain-containing protein</fullName>
    </recommendedName>
</protein>
<dbReference type="SUPFAM" id="SSF57302">
    <property type="entry name" value="Snake toxin-like"/>
    <property type="match status" value="2"/>
</dbReference>
<keyword evidence="3" id="KW-0472">Membrane</keyword>
<dbReference type="Proteomes" id="UP000824782">
    <property type="component" value="Unassembled WGS sequence"/>
</dbReference>
<keyword evidence="3" id="KW-0812">Transmembrane</keyword>
<dbReference type="GO" id="GO:0005576">
    <property type="term" value="C:extracellular region"/>
    <property type="evidence" value="ECO:0007669"/>
    <property type="project" value="UniProtKB-SubCell"/>
</dbReference>
<dbReference type="Gene3D" id="2.10.60.10">
    <property type="entry name" value="CD59"/>
    <property type="match status" value="1"/>
</dbReference>
<name>A0AAV7AK08_ENGPU</name>
<dbReference type="PANTHER" id="PTHR20914:SF25">
    <property type="entry name" value="PHOSPHOLIPASE A2 INHIBITOR AND LY6_PLAUR DOMAIN-CONTAINING PROTEIN"/>
    <property type="match status" value="1"/>
</dbReference>
<accession>A0AAV7AK08</accession>
<dbReference type="InterPro" id="IPR050918">
    <property type="entry name" value="CNF-like_PLA2_Inhibitor"/>
</dbReference>
<dbReference type="InterPro" id="IPR016054">
    <property type="entry name" value="LY6_UPA_recep-like"/>
</dbReference>
<dbReference type="PANTHER" id="PTHR20914">
    <property type="entry name" value="LY6/PLAUR DOMAIN-CONTAINING PROTEIN 8"/>
    <property type="match status" value="1"/>
</dbReference>
<evidence type="ECO:0000256" key="3">
    <source>
        <dbReference type="SAM" id="Phobius"/>
    </source>
</evidence>
<gene>
    <name evidence="5" type="ORF">GDO81_014945</name>
</gene>
<proteinExistence type="predicted"/>
<reference evidence="5" key="1">
    <citation type="thesis" date="2020" institute="ProQuest LLC" country="789 East Eisenhower Parkway, Ann Arbor, MI, USA">
        <title>Comparative Genomics and Chromosome Evolution.</title>
        <authorList>
            <person name="Mudd A.B."/>
        </authorList>
    </citation>
    <scope>NUCLEOTIDE SEQUENCE</scope>
    <source>
        <strain evidence="5">237g6f4</strain>
        <tissue evidence="5">Blood</tissue>
    </source>
</reference>
<keyword evidence="2" id="KW-0964">Secreted</keyword>
<comment type="caution">
    <text evidence="5">The sequence shown here is derived from an EMBL/GenBank/DDBJ whole genome shotgun (WGS) entry which is preliminary data.</text>
</comment>
<dbReference type="Pfam" id="PF00021">
    <property type="entry name" value="UPAR_LY6"/>
    <property type="match status" value="2"/>
</dbReference>
<keyword evidence="3" id="KW-1133">Transmembrane helix</keyword>
<sequence length="253" mass="26165">MEISAVITLLAFHSRRAHGNVTGVSPQAPPIGVTSSAAHHCFLIDTMFSVLLPLGVLLNLVTPGCSLKCVECFNTSASSCTGPTKDCDVGICMSGLISLGETLLFGRSCAPNADTCGISGSITSTGRAILSTSCCKTDGCTPDELKLPSSNLQPNGVSCQTCASSSQDQCIINCKGDEKKCATVELATVGPGLGTKLRGCATDSICNFGNHTFNMAGVVMNLGIVCNSATTVVLQYCPFFLILGFAMFVTNLL</sequence>
<comment type="subcellular location">
    <subcellularLocation>
        <location evidence="1">Secreted</location>
    </subcellularLocation>
</comment>
<organism evidence="5 6">
    <name type="scientific">Engystomops pustulosus</name>
    <name type="common">Tungara frog</name>
    <name type="synonym">Physalaemus pustulosus</name>
    <dbReference type="NCBI Taxonomy" id="76066"/>
    <lineage>
        <taxon>Eukaryota</taxon>
        <taxon>Metazoa</taxon>
        <taxon>Chordata</taxon>
        <taxon>Craniata</taxon>
        <taxon>Vertebrata</taxon>
        <taxon>Euteleostomi</taxon>
        <taxon>Amphibia</taxon>
        <taxon>Batrachia</taxon>
        <taxon>Anura</taxon>
        <taxon>Neobatrachia</taxon>
        <taxon>Hyloidea</taxon>
        <taxon>Leptodactylidae</taxon>
        <taxon>Leiuperinae</taxon>
        <taxon>Engystomops</taxon>
    </lineage>
</organism>
<keyword evidence="6" id="KW-1185">Reference proteome</keyword>
<evidence type="ECO:0000313" key="5">
    <source>
        <dbReference type="EMBL" id="KAG8560369.1"/>
    </source>
</evidence>
<dbReference type="EMBL" id="WNYA01000007">
    <property type="protein sequence ID" value="KAG8560369.1"/>
    <property type="molecule type" value="Genomic_DNA"/>
</dbReference>
<feature type="transmembrane region" description="Helical" evidence="3">
    <location>
        <begin position="233"/>
        <end position="252"/>
    </location>
</feature>
<dbReference type="AlphaFoldDB" id="A0AAV7AK08"/>
<feature type="domain" description="UPAR/Ly6" evidence="4">
    <location>
        <begin position="156"/>
        <end position="227"/>
    </location>
</feature>
<evidence type="ECO:0000256" key="1">
    <source>
        <dbReference type="ARBA" id="ARBA00004613"/>
    </source>
</evidence>
<feature type="domain" description="UPAR/Ly6" evidence="4">
    <location>
        <begin position="66"/>
        <end position="141"/>
    </location>
</feature>
<evidence type="ECO:0000259" key="4">
    <source>
        <dbReference type="Pfam" id="PF00021"/>
    </source>
</evidence>